<feature type="compositionally biased region" description="Gly residues" evidence="1">
    <location>
        <begin position="1"/>
        <end position="13"/>
    </location>
</feature>
<feature type="compositionally biased region" description="Pro residues" evidence="1">
    <location>
        <begin position="95"/>
        <end position="109"/>
    </location>
</feature>
<feature type="region of interest" description="Disordered" evidence="1">
    <location>
        <begin position="1"/>
        <end position="178"/>
    </location>
</feature>
<dbReference type="EMBL" id="CAJVAX010000023">
    <property type="protein sequence ID" value="CAG7657778.1"/>
    <property type="molecule type" value="Genomic_DNA"/>
</dbReference>
<sequence length="178" mass="19315">MLGRRGTGPGNGVPGDARRGHPAHTACDTRGHLRPRPGRRPAAYRAGPRRAGARARLRRLQLGGRRARLRPVTPAGARGRRRPVLACDRRRPQEPLTPSPRGHPCPAPHSPWRHSKGSCWRAQAPARTSTSTATSSTPTSRPWATSRWPCWRPAGASSGSSASRSTTPRSPWPARPAR</sequence>
<evidence type="ECO:0000313" key="2">
    <source>
        <dbReference type="EMBL" id="CAG7657778.1"/>
    </source>
</evidence>
<comment type="caution">
    <text evidence="2">The sequence shown here is derived from an EMBL/GenBank/DDBJ whole genome shotgun (WGS) entry which is preliminary data.</text>
</comment>
<name>A0A9W4H8D6_9ACTN</name>
<evidence type="ECO:0000256" key="1">
    <source>
        <dbReference type="SAM" id="MobiDB-lite"/>
    </source>
</evidence>
<accession>A0A9W4H8D6</accession>
<dbReference type="Proteomes" id="UP001153328">
    <property type="component" value="Unassembled WGS sequence"/>
</dbReference>
<feature type="compositionally biased region" description="Basic residues" evidence="1">
    <location>
        <begin position="47"/>
        <end position="69"/>
    </location>
</feature>
<keyword evidence="3" id="KW-1185">Reference proteome</keyword>
<feature type="compositionally biased region" description="Low complexity" evidence="1">
    <location>
        <begin position="124"/>
        <end position="169"/>
    </location>
</feature>
<protein>
    <submittedName>
        <fullName evidence="2">Uncharacterized protein</fullName>
    </submittedName>
</protein>
<dbReference type="AlphaFoldDB" id="A0A9W4H8D6"/>
<organism evidence="2 3">
    <name type="scientific">Actinacidiphila bryophytorum</name>
    <dbReference type="NCBI Taxonomy" id="1436133"/>
    <lineage>
        <taxon>Bacteria</taxon>
        <taxon>Bacillati</taxon>
        <taxon>Actinomycetota</taxon>
        <taxon>Actinomycetes</taxon>
        <taxon>Kitasatosporales</taxon>
        <taxon>Streptomycetaceae</taxon>
        <taxon>Actinacidiphila</taxon>
    </lineage>
</organism>
<gene>
    <name evidence="2" type="ORF">SBRY_90037</name>
</gene>
<reference evidence="2" key="1">
    <citation type="submission" date="2021-06" db="EMBL/GenBank/DDBJ databases">
        <authorList>
            <person name="Arsene-Ploetze F."/>
        </authorList>
    </citation>
    <scope>NUCLEOTIDE SEQUENCE</scope>
    <source>
        <strain evidence="2">SBRY1</strain>
    </source>
</reference>
<proteinExistence type="predicted"/>
<evidence type="ECO:0000313" key="3">
    <source>
        <dbReference type="Proteomes" id="UP001153328"/>
    </source>
</evidence>